<feature type="compositionally biased region" description="Low complexity" evidence="1">
    <location>
        <begin position="61"/>
        <end position="72"/>
    </location>
</feature>
<comment type="caution">
    <text evidence="2">The sequence shown here is derived from an EMBL/GenBank/DDBJ whole genome shotgun (WGS) entry which is preliminary data.</text>
</comment>
<feature type="compositionally biased region" description="Basic and acidic residues" evidence="1">
    <location>
        <begin position="39"/>
        <end position="49"/>
    </location>
</feature>
<proteinExistence type="predicted"/>
<gene>
    <name evidence="2" type="ORF">Cob_v008824</name>
</gene>
<dbReference type="Proteomes" id="UP000014480">
    <property type="component" value="Unassembled WGS sequence"/>
</dbReference>
<keyword evidence="3" id="KW-1185">Reference proteome</keyword>
<dbReference type="EMBL" id="AMCV02000025">
    <property type="protein sequence ID" value="TDZ18064.1"/>
    <property type="molecule type" value="Genomic_DNA"/>
</dbReference>
<feature type="region of interest" description="Disordered" evidence="1">
    <location>
        <begin position="39"/>
        <end position="72"/>
    </location>
</feature>
<evidence type="ECO:0000256" key="1">
    <source>
        <dbReference type="SAM" id="MobiDB-lite"/>
    </source>
</evidence>
<evidence type="ECO:0000313" key="3">
    <source>
        <dbReference type="Proteomes" id="UP000014480"/>
    </source>
</evidence>
<dbReference type="AlphaFoldDB" id="A0A484FKQ2"/>
<organism evidence="2 3">
    <name type="scientific">Colletotrichum orbiculare (strain 104-T / ATCC 96160 / CBS 514.97 / LARS 414 / MAFF 240422)</name>
    <name type="common">Cucumber anthracnose fungus</name>
    <name type="synonym">Colletotrichum lagenarium</name>
    <dbReference type="NCBI Taxonomy" id="1213857"/>
    <lineage>
        <taxon>Eukaryota</taxon>
        <taxon>Fungi</taxon>
        <taxon>Dikarya</taxon>
        <taxon>Ascomycota</taxon>
        <taxon>Pezizomycotina</taxon>
        <taxon>Sordariomycetes</taxon>
        <taxon>Hypocreomycetidae</taxon>
        <taxon>Glomerellales</taxon>
        <taxon>Glomerellaceae</taxon>
        <taxon>Colletotrichum</taxon>
        <taxon>Colletotrichum orbiculare species complex</taxon>
    </lineage>
</organism>
<reference evidence="3" key="2">
    <citation type="journal article" date="2019" name="Mol. Plant Microbe Interact.">
        <title>Genome sequence resources for four phytopathogenic fungi from the Colletotrichum orbiculare species complex.</title>
        <authorList>
            <person name="Gan P."/>
            <person name="Tsushima A."/>
            <person name="Narusaka M."/>
            <person name="Narusaka Y."/>
            <person name="Takano Y."/>
            <person name="Kubo Y."/>
            <person name="Shirasu K."/>
        </authorList>
    </citation>
    <scope>GENOME REANNOTATION</scope>
    <source>
        <strain evidence="3">104-T / ATCC 96160 / CBS 514.97 / LARS 414 / MAFF 240422</strain>
    </source>
</reference>
<sequence length="72" mass="7931">MLDNVKSHEMKLPIFISPRNWAAAFFALPALGEVVFRDVPKGQHVERDNPASTRSTRKPSKPSCPAASPSSR</sequence>
<protein>
    <submittedName>
        <fullName evidence="2">Uncharacterized protein</fullName>
    </submittedName>
</protein>
<reference evidence="3" key="1">
    <citation type="journal article" date="2013" name="New Phytol.">
        <title>Comparative genomic and transcriptomic analyses reveal the hemibiotrophic stage shift of Colletotrichum fungi.</title>
        <authorList>
            <person name="Gan P."/>
            <person name="Ikeda K."/>
            <person name="Irieda H."/>
            <person name="Narusaka M."/>
            <person name="O'Connell R.J."/>
            <person name="Narusaka Y."/>
            <person name="Takano Y."/>
            <person name="Kubo Y."/>
            <person name="Shirasu K."/>
        </authorList>
    </citation>
    <scope>NUCLEOTIDE SEQUENCE [LARGE SCALE GENOMIC DNA]</scope>
    <source>
        <strain evidence="3">104-T / ATCC 96160 / CBS 514.97 / LARS 414 / MAFF 240422</strain>
    </source>
</reference>
<evidence type="ECO:0000313" key="2">
    <source>
        <dbReference type="EMBL" id="TDZ18064.1"/>
    </source>
</evidence>
<accession>A0A484FKQ2</accession>
<name>A0A484FKQ2_COLOR</name>